<accession>A0A6M4IJU2</accession>
<evidence type="ECO:0000256" key="1">
    <source>
        <dbReference type="SAM" id="MobiDB-lite"/>
    </source>
</evidence>
<protein>
    <submittedName>
        <fullName evidence="2">Uncharacterized protein</fullName>
    </submittedName>
</protein>
<organism evidence="2 3">
    <name type="scientific">Gemmatimonas groenlandica</name>
    <dbReference type="NCBI Taxonomy" id="2732249"/>
    <lineage>
        <taxon>Bacteria</taxon>
        <taxon>Pseudomonadati</taxon>
        <taxon>Gemmatimonadota</taxon>
        <taxon>Gemmatimonadia</taxon>
        <taxon>Gemmatimonadales</taxon>
        <taxon>Gemmatimonadaceae</taxon>
        <taxon>Gemmatimonas</taxon>
    </lineage>
</organism>
<proteinExistence type="predicted"/>
<evidence type="ECO:0000313" key="3">
    <source>
        <dbReference type="Proteomes" id="UP000500938"/>
    </source>
</evidence>
<reference evidence="2 3" key="1">
    <citation type="submission" date="2020-05" db="EMBL/GenBank/DDBJ databases">
        <title>Complete genome sequence of Gemmatimonas greenlandica TET16.</title>
        <authorList>
            <person name="Zeng Y."/>
        </authorList>
    </citation>
    <scope>NUCLEOTIDE SEQUENCE [LARGE SCALE GENOMIC DNA]</scope>
    <source>
        <strain evidence="2 3">TET16</strain>
    </source>
</reference>
<dbReference type="EMBL" id="CP053085">
    <property type="protein sequence ID" value="QJR35013.1"/>
    <property type="molecule type" value="Genomic_DNA"/>
</dbReference>
<gene>
    <name evidence="2" type="ORF">HKW67_05540</name>
</gene>
<sequence>MAIWDKVKQGIDKAGKAAQDVFDEGKLRLDAYRAREQTDKAAEALGYAVFRAADAGGELAADARERLIAAMRALDAEARRLETELAAARAANGTTEADTAAGSVPTAPVQPPVQQSAPPTDTQG</sequence>
<dbReference type="KEGG" id="ggr:HKW67_05540"/>
<dbReference type="AlphaFoldDB" id="A0A6M4IJU2"/>
<name>A0A6M4IJU2_9BACT</name>
<feature type="region of interest" description="Disordered" evidence="1">
    <location>
        <begin position="87"/>
        <end position="124"/>
    </location>
</feature>
<dbReference type="Proteomes" id="UP000500938">
    <property type="component" value="Chromosome"/>
</dbReference>
<keyword evidence="3" id="KW-1185">Reference proteome</keyword>
<evidence type="ECO:0000313" key="2">
    <source>
        <dbReference type="EMBL" id="QJR35013.1"/>
    </source>
</evidence>
<dbReference type="RefSeq" id="WP_171224441.1">
    <property type="nucleotide sequence ID" value="NZ_CP053085.1"/>
</dbReference>